<dbReference type="PIRSF" id="PIRSF004486">
    <property type="entry name" value="MraW"/>
    <property type="match status" value="1"/>
</dbReference>
<dbReference type="InterPro" id="IPR002903">
    <property type="entry name" value="RsmH"/>
</dbReference>
<feature type="binding site" evidence="6">
    <location>
        <begin position="34"/>
        <end position="36"/>
    </location>
    <ligand>
        <name>S-adenosyl-L-methionine</name>
        <dbReference type="ChEBI" id="CHEBI:59789"/>
    </ligand>
</feature>
<dbReference type="SUPFAM" id="SSF81799">
    <property type="entry name" value="Putative methyltransferase TM0872, insert domain"/>
    <property type="match status" value="1"/>
</dbReference>
<dbReference type="CDD" id="cd02440">
    <property type="entry name" value="AdoMet_MTases"/>
    <property type="match status" value="1"/>
</dbReference>
<comment type="similarity">
    <text evidence="1 6">Belongs to the methyltransferase superfamily. RsmH family.</text>
</comment>
<dbReference type="EMBL" id="CADCVD010000103">
    <property type="protein sequence ID" value="CAA9449244.1"/>
    <property type="molecule type" value="Genomic_DNA"/>
</dbReference>
<dbReference type="GO" id="GO:0005737">
    <property type="term" value="C:cytoplasm"/>
    <property type="evidence" value="ECO:0007669"/>
    <property type="project" value="UniProtKB-SubCell"/>
</dbReference>
<comment type="function">
    <text evidence="6">Specifically methylates the N4 position of cytidine in position 1402 (C1402) of 16S rRNA.</text>
</comment>
<feature type="compositionally biased region" description="Low complexity" evidence="7">
    <location>
        <begin position="293"/>
        <end position="304"/>
    </location>
</feature>
<dbReference type="HAMAP" id="MF_01007">
    <property type="entry name" value="16SrRNA_methyltr_H"/>
    <property type="match status" value="1"/>
</dbReference>
<dbReference type="GO" id="GO:0071424">
    <property type="term" value="F:rRNA (cytosine-N4-)-methyltransferase activity"/>
    <property type="evidence" value="ECO:0007669"/>
    <property type="project" value="UniProtKB-UniRule"/>
</dbReference>
<dbReference type="Pfam" id="PF01795">
    <property type="entry name" value="Methyltransf_5"/>
    <property type="match status" value="1"/>
</dbReference>
<dbReference type="SUPFAM" id="SSF53335">
    <property type="entry name" value="S-adenosyl-L-methionine-dependent methyltransferases"/>
    <property type="match status" value="1"/>
</dbReference>
<keyword evidence="5 6" id="KW-0949">S-adenosyl-L-methionine</keyword>
<name>A0A6J4QMY1_9ACTN</name>
<keyword evidence="6" id="KW-0963">Cytoplasm</keyword>
<dbReference type="NCBIfam" id="TIGR00006">
    <property type="entry name" value="16S rRNA (cytosine(1402)-N(4))-methyltransferase RsmH"/>
    <property type="match status" value="1"/>
</dbReference>
<evidence type="ECO:0000256" key="2">
    <source>
        <dbReference type="ARBA" id="ARBA00022552"/>
    </source>
</evidence>
<dbReference type="AlphaFoldDB" id="A0A6J4QMY1"/>
<dbReference type="PANTHER" id="PTHR11265:SF0">
    <property type="entry name" value="12S RRNA N4-METHYLCYTIDINE METHYLTRANSFERASE"/>
    <property type="match status" value="1"/>
</dbReference>
<dbReference type="Gene3D" id="1.10.150.170">
    <property type="entry name" value="Putative methyltransferase TM0872, insert domain"/>
    <property type="match status" value="1"/>
</dbReference>
<comment type="subcellular location">
    <subcellularLocation>
        <location evidence="6">Cytoplasm</location>
    </subcellularLocation>
</comment>
<dbReference type="EC" id="2.1.1.199" evidence="6"/>
<dbReference type="InterPro" id="IPR023397">
    <property type="entry name" value="SAM-dep_MeTrfase_MraW_recog"/>
</dbReference>
<evidence type="ECO:0000256" key="3">
    <source>
        <dbReference type="ARBA" id="ARBA00022603"/>
    </source>
</evidence>
<keyword evidence="3 6" id="KW-0489">Methyltransferase</keyword>
<protein>
    <recommendedName>
        <fullName evidence="6">Ribosomal RNA small subunit methyltransferase H</fullName>
        <ecNumber evidence="6">2.1.1.199</ecNumber>
    </recommendedName>
    <alternativeName>
        <fullName evidence="6">16S rRNA m(4)C1402 methyltransferase</fullName>
    </alternativeName>
    <alternativeName>
        <fullName evidence="6">rRNA (cytosine-N(4)-)-methyltransferase RsmH</fullName>
    </alternativeName>
</protein>
<evidence type="ECO:0000256" key="5">
    <source>
        <dbReference type="ARBA" id="ARBA00022691"/>
    </source>
</evidence>
<feature type="binding site" evidence="6">
    <location>
        <position position="100"/>
    </location>
    <ligand>
        <name>S-adenosyl-L-methionine</name>
        <dbReference type="ChEBI" id="CHEBI:59789"/>
    </ligand>
</feature>
<keyword evidence="4 6" id="KW-0808">Transferase</keyword>
<dbReference type="PANTHER" id="PTHR11265">
    <property type="entry name" value="S-ADENOSYL-METHYLTRANSFERASE MRAW"/>
    <property type="match status" value="1"/>
</dbReference>
<comment type="catalytic activity">
    <reaction evidence="6">
        <text>cytidine(1402) in 16S rRNA + S-adenosyl-L-methionine = N(4)-methylcytidine(1402) in 16S rRNA + S-adenosyl-L-homocysteine + H(+)</text>
        <dbReference type="Rhea" id="RHEA:42928"/>
        <dbReference type="Rhea" id="RHEA-COMP:10286"/>
        <dbReference type="Rhea" id="RHEA-COMP:10287"/>
        <dbReference type="ChEBI" id="CHEBI:15378"/>
        <dbReference type="ChEBI" id="CHEBI:57856"/>
        <dbReference type="ChEBI" id="CHEBI:59789"/>
        <dbReference type="ChEBI" id="CHEBI:74506"/>
        <dbReference type="ChEBI" id="CHEBI:82748"/>
        <dbReference type="EC" id="2.1.1.199"/>
    </reaction>
</comment>
<evidence type="ECO:0000256" key="6">
    <source>
        <dbReference type="HAMAP-Rule" id="MF_01007"/>
    </source>
</evidence>
<evidence type="ECO:0000256" key="7">
    <source>
        <dbReference type="SAM" id="MobiDB-lite"/>
    </source>
</evidence>
<organism evidence="8">
    <name type="scientific">uncultured Rubrobacteraceae bacterium</name>
    <dbReference type="NCBI Taxonomy" id="349277"/>
    <lineage>
        <taxon>Bacteria</taxon>
        <taxon>Bacillati</taxon>
        <taxon>Actinomycetota</taxon>
        <taxon>Rubrobacteria</taxon>
        <taxon>Rubrobacterales</taxon>
        <taxon>Rubrobacteraceae</taxon>
        <taxon>environmental samples</taxon>
    </lineage>
</organism>
<dbReference type="Gene3D" id="3.40.50.150">
    <property type="entry name" value="Vaccinia Virus protein VP39"/>
    <property type="match status" value="1"/>
</dbReference>
<gene>
    <name evidence="6" type="primary">rsmH</name>
    <name evidence="8" type="ORF">AVDCRST_MAG37-2155</name>
</gene>
<proteinExistence type="inferred from homology"/>
<evidence type="ECO:0000256" key="1">
    <source>
        <dbReference type="ARBA" id="ARBA00010396"/>
    </source>
</evidence>
<feature type="binding site" evidence="6">
    <location>
        <position position="107"/>
    </location>
    <ligand>
        <name>S-adenosyl-L-methionine</name>
        <dbReference type="ChEBI" id="CHEBI:59789"/>
    </ligand>
</feature>
<keyword evidence="2 6" id="KW-0698">rRNA processing</keyword>
<dbReference type="InterPro" id="IPR029063">
    <property type="entry name" value="SAM-dependent_MTases_sf"/>
</dbReference>
<evidence type="ECO:0000313" key="8">
    <source>
        <dbReference type="EMBL" id="CAA9449244.1"/>
    </source>
</evidence>
<sequence length="319" mass="34501">MMAAGHYPVLIEEAVNALAVAEAGTVVDATFGGGGHARRILGELGSEGRLIGIDRDPEAAQRARLLAGEEPRFVFRRGAYDEVLKEMVAEGEKVDAILFDLGLSSYQIDEAGRGFSYVQEGPLDMRMDPESGASAASFLNEAEASEISEVLVRYGDVPPSEARRVAREVLRRRPLDTTLELSAAVRAATGWKERGGNPAKKVFQAVRAYVNDELGGLSRALEAAERLLVPGGRLVAITFHSGEDRMVKRFISERSRECVCPPELPVCACGARPTWSKGAVLKPSTRQIEENPRSASARLRSALRTGEPPQLGSPLEEFS</sequence>
<feature type="binding site" evidence="6">
    <location>
        <position position="54"/>
    </location>
    <ligand>
        <name>S-adenosyl-L-methionine</name>
        <dbReference type="ChEBI" id="CHEBI:59789"/>
    </ligand>
</feature>
<accession>A0A6J4QMY1</accession>
<evidence type="ECO:0000256" key="4">
    <source>
        <dbReference type="ARBA" id="ARBA00022679"/>
    </source>
</evidence>
<dbReference type="GO" id="GO:0070475">
    <property type="term" value="P:rRNA base methylation"/>
    <property type="evidence" value="ECO:0007669"/>
    <property type="project" value="UniProtKB-UniRule"/>
</dbReference>
<feature type="binding site" evidence="6">
    <location>
        <position position="80"/>
    </location>
    <ligand>
        <name>S-adenosyl-L-methionine</name>
        <dbReference type="ChEBI" id="CHEBI:59789"/>
    </ligand>
</feature>
<feature type="region of interest" description="Disordered" evidence="7">
    <location>
        <begin position="282"/>
        <end position="319"/>
    </location>
</feature>
<reference evidence="8" key="1">
    <citation type="submission" date="2020-02" db="EMBL/GenBank/DDBJ databases">
        <authorList>
            <person name="Meier V. D."/>
        </authorList>
    </citation>
    <scope>NUCLEOTIDE SEQUENCE</scope>
    <source>
        <strain evidence="8">AVDCRST_MAG37</strain>
    </source>
</reference>